<dbReference type="Pfam" id="PF03704">
    <property type="entry name" value="BTAD"/>
    <property type="match status" value="1"/>
</dbReference>
<dbReference type="InterPro" id="IPR011990">
    <property type="entry name" value="TPR-like_helical_dom_sf"/>
</dbReference>
<dbReference type="PANTHER" id="PTHR35807:SF1">
    <property type="entry name" value="TRANSCRIPTIONAL REGULATOR REDD"/>
    <property type="match status" value="1"/>
</dbReference>
<accession>A0A919PMB1</accession>
<name>A0A919PMB1_9ACTN</name>
<dbReference type="Pfam" id="PF00931">
    <property type="entry name" value="NB-ARC"/>
    <property type="match status" value="1"/>
</dbReference>
<keyword evidence="9" id="KW-1185">Reference proteome</keyword>
<protein>
    <submittedName>
        <fullName evidence="8">SARP family transcriptional regulator</fullName>
    </submittedName>
</protein>
<comment type="caution">
    <text evidence="8">The sequence shown here is derived from an EMBL/GenBank/DDBJ whole genome shotgun (WGS) entry which is preliminary data.</text>
</comment>
<evidence type="ECO:0000256" key="6">
    <source>
        <dbReference type="SAM" id="MobiDB-lite"/>
    </source>
</evidence>
<evidence type="ECO:0000313" key="8">
    <source>
        <dbReference type="EMBL" id="GIG45035.1"/>
    </source>
</evidence>
<comment type="similarity">
    <text evidence="1">Belongs to the AfsR/DnrI/RedD regulatory family.</text>
</comment>
<dbReference type="SMART" id="SM00028">
    <property type="entry name" value="TPR"/>
    <property type="match status" value="3"/>
</dbReference>
<sequence length="946" mass="100219">MRFMANMWFTVLGPVRVWRSGVEVDLGAPQQRSVLALLLAKAGQPVGLAEIVDGLWGEDPPVSAVNAVHRSIGLLRRALEPGLTSRDPGRWLVRSGGGYRLDVDAGTVDLLTFRALLGQARTGGAVPLFEQALDLWQGPAAGTVPLEIRGRPEFAALDREYEAAARDAADAALAAGAPGAVLRAVELAADRAPLDEALQARVILLLAATGQQAAALHRFDKVRASLRDDLGIDPGAELAAARDRVLQPATERTATRPAPTERPVAQLPLDPSSFTGRRSELAAALSLLAGDASSSTVVICAISGMAGVGKTTLAVHWAHQVADRYPDGQLYLNLRGFSPAGQVMDPAEAAARLLESLGVQPHRIPAGLDARAGLLRSELAGRRMLVLLDNARDTAQVRPLLPGAGTCLVMVTSRDRLAGLIASDGATPITLGGFTPAEARQLLTRRLGTARIAADPDSVDEIINRCDGLPLALAIVAARAATHPHPPMRDLAAELRDESGRLDVLSTGDPDSDVRAVFSWSYHALTAAAARLFRLLGVHPGTDIPAAAAASLAGAGRVRPLLGELVRAGLVAEHTPGRFALHDLLRSYATELLHIVEPDADRSAAAARLRDHYLHTAHRAALLLAPGRDPVTLAAPEPGATPEPLADQVRALSWFTAEYRVLQALLARLAAAGSDLHTWQLAWTLDTFQRRQGHTHDQVADRRTALAAAKRLADPAVLADSHRDLGHALTGADRQEEARAHFTCALDGYEDLGDLVGQAHVERGIGYSYQCGGQHDKLLKHCLRAEELYRAAGNRLGLAKALNEIGFAHACLGEPQVGEAHCEQALRLFRALGDRHGEAACLDRLGAIRHGLHDHPQAARYYQQAVDLYVGVGDPGEEAASMIRLGDVHHGAGDTVAAGRVWRSALGILGRLGSSAQTELVRSKLDQLAGVSRGGGAASRVTPRTA</sequence>
<dbReference type="AlphaFoldDB" id="A0A919PMB1"/>
<dbReference type="PANTHER" id="PTHR35807">
    <property type="entry name" value="TRANSCRIPTIONAL REGULATOR REDD-RELATED"/>
    <property type="match status" value="1"/>
</dbReference>
<proteinExistence type="inferred from homology"/>
<dbReference type="InterPro" id="IPR019734">
    <property type="entry name" value="TPR_rpt"/>
</dbReference>
<dbReference type="Pfam" id="PF13424">
    <property type="entry name" value="TPR_12"/>
    <property type="match status" value="1"/>
</dbReference>
<keyword evidence="2" id="KW-0805">Transcription regulation</keyword>
<dbReference type="InterPro" id="IPR002182">
    <property type="entry name" value="NB-ARC"/>
</dbReference>
<evidence type="ECO:0000256" key="1">
    <source>
        <dbReference type="ARBA" id="ARBA00005820"/>
    </source>
</evidence>
<evidence type="ECO:0000256" key="4">
    <source>
        <dbReference type="ARBA" id="ARBA00023163"/>
    </source>
</evidence>
<reference evidence="8" key="1">
    <citation type="submission" date="2021-01" db="EMBL/GenBank/DDBJ databases">
        <title>Whole genome shotgun sequence of Dactylosporangium siamense NBRC 106093.</title>
        <authorList>
            <person name="Komaki H."/>
            <person name="Tamura T."/>
        </authorList>
    </citation>
    <scope>NUCLEOTIDE SEQUENCE</scope>
    <source>
        <strain evidence="8">NBRC 106093</strain>
    </source>
</reference>
<keyword evidence="4" id="KW-0804">Transcription</keyword>
<dbReference type="InterPro" id="IPR005158">
    <property type="entry name" value="BTAD"/>
</dbReference>
<dbReference type="Gene3D" id="1.10.10.10">
    <property type="entry name" value="Winged helix-like DNA-binding domain superfamily/Winged helix DNA-binding domain"/>
    <property type="match status" value="1"/>
</dbReference>
<feature type="region of interest" description="Disordered" evidence="6">
    <location>
        <begin position="245"/>
        <end position="271"/>
    </location>
</feature>
<feature type="domain" description="OmpR/PhoB-type" evidence="7">
    <location>
        <begin position="1"/>
        <end position="103"/>
    </location>
</feature>
<keyword evidence="3 5" id="KW-0238">DNA-binding</keyword>
<gene>
    <name evidence="8" type="ORF">Dsi01nite_030760</name>
</gene>
<feature type="DNA-binding region" description="OmpR/PhoB-type" evidence="5">
    <location>
        <begin position="1"/>
        <end position="103"/>
    </location>
</feature>
<feature type="compositionally biased region" description="Low complexity" evidence="6">
    <location>
        <begin position="248"/>
        <end position="263"/>
    </location>
</feature>
<evidence type="ECO:0000256" key="2">
    <source>
        <dbReference type="ARBA" id="ARBA00023015"/>
    </source>
</evidence>
<dbReference type="GO" id="GO:0003677">
    <property type="term" value="F:DNA binding"/>
    <property type="evidence" value="ECO:0007669"/>
    <property type="project" value="UniProtKB-UniRule"/>
</dbReference>
<dbReference type="PROSITE" id="PS51755">
    <property type="entry name" value="OMPR_PHOB"/>
    <property type="match status" value="1"/>
</dbReference>
<dbReference type="Gene3D" id="1.25.40.10">
    <property type="entry name" value="Tetratricopeptide repeat domain"/>
    <property type="match status" value="2"/>
</dbReference>
<evidence type="ECO:0000313" key="9">
    <source>
        <dbReference type="Proteomes" id="UP000660611"/>
    </source>
</evidence>
<dbReference type="InterPro" id="IPR051677">
    <property type="entry name" value="AfsR-DnrI-RedD_regulator"/>
</dbReference>
<dbReference type="GO" id="GO:0000160">
    <property type="term" value="P:phosphorelay signal transduction system"/>
    <property type="evidence" value="ECO:0007669"/>
    <property type="project" value="InterPro"/>
</dbReference>
<dbReference type="SMART" id="SM00862">
    <property type="entry name" value="Trans_reg_C"/>
    <property type="match status" value="1"/>
</dbReference>
<dbReference type="SUPFAM" id="SSF48452">
    <property type="entry name" value="TPR-like"/>
    <property type="match status" value="3"/>
</dbReference>
<dbReference type="InterPro" id="IPR036388">
    <property type="entry name" value="WH-like_DNA-bd_sf"/>
</dbReference>
<dbReference type="Proteomes" id="UP000660611">
    <property type="component" value="Unassembled WGS sequence"/>
</dbReference>
<dbReference type="GO" id="GO:0006355">
    <property type="term" value="P:regulation of DNA-templated transcription"/>
    <property type="evidence" value="ECO:0007669"/>
    <property type="project" value="InterPro"/>
</dbReference>
<dbReference type="SMART" id="SM01043">
    <property type="entry name" value="BTAD"/>
    <property type="match status" value="1"/>
</dbReference>
<dbReference type="Gene3D" id="3.40.50.300">
    <property type="entry name" value="P-loop containing nucleotide triphosphate hydrolases"/>
    <property type="match status" value="1"/>
</dbReference>
<organism evidence="8 9">
    <name type="scientific">Dactylosporangium siamense</name>
    <dbReference type="NCBI Taxonomy" id="685454"/>
    <lineage>
        <taxon>Bacteria</taxon>
        <taxon>Bacillati</taxon>
        <taxon>Actinomycetota</taxon>
        <taxon>Actinomycetes</taxon>
        <taxon>Micromonosporales</taxon>
        <taxon>Micromonosporaceae</taxon>
        <taxon>Dactylosporangium</taxon>
    </lineage>
</organism>
<dbReference type="EMBL" id="BONQ01000049">
    <property type="protein sequence ID" value="GIG45035.1"/>
    <property type="molecule type" value="Genomic_DNA"/>
</dbReference>
<dbReference type="SUPFAM" id="SSF46894">
    <property type="entry name" value="C-terminal effector domain of the bipartite response regulators"/>
    <property type="match status" value="1"/>
</dbReference>
<dbReference type="PRINTS" id="PR00364">
    <property type="entry name" value="DISEASERSIST"/>
</dbReference>
<evidence type="ECO:0000259" key="7">
    <source>
        <dbReference type="PROSITE" id="PS51755"/>
    </source>
</evidence>
<dbReference type="SUPFAM" id="SSF52540">
    <property type="entry name" value="P-loop containing nucleoside triphosphate hydrolases"/>
    <property type="match status" value="1"/>
</dbReference>
<dbReference type="InterPro" id="IPR016032">
    <property type="entry name" value="Sig_transdc_resp-reg_C-effctor"/>
</dbReference>
<dbReference type="GO" id="GO:0043531">
    <property type="term" value="F:ADP binding"/>
    <property type="evidence" value="ECO:0007669"/>
    <property type="project" value="InterPro"/>
</dbReference>
<dbReference type="InterPro" id="IPR001867">
    <property type="entry name" value="OmpR/PhoB-type_DNA-bd"/>
</dbReference>
<dbReference type="InterPro" id="IPR027417">
    <property type="entry name" value="P-loop_NTPase"/>
</dbReference>
<evidence type="ECO:0000256" key="3">
    <source>
        <dbReference type="ARBA" id="ARBA00023125"/>
    </source>
</evidence>
<evidence type="ECO:0000256" key="5">
    <source>
        <dbReference type="PROSITE-ProRule" id="PRU01091"/>
    </source>
</evidence>